<dbReference type="Proteomes" id="UP000663836">
    <property type="component" value="Unassembled WGS sequence"/>
</dbReference>
<dbReference type="PANTHER" id="PTHR46954">
    <property type="entry name" value="C2H2-TYPE DOMAIN-CONTAINING PROTEIN"/>
    <property type="match status" value="1"/>
</dbReference>
<sequence length="458" mass="51465">MNNKQPVSLYHRFIKSYVEMHKGSRQAAYNNGNQQWNYLKRLGDDEKIEKEIDRMILESSTIKNSTQHSSRSLLDINDAPLHSTASNSFPTTLNSSPSTSDSSPLASNSSPSTSDSSPLTSNSSSSTSSSSPSDSNSSISGSSRSNKSIKSYMICPAQINLREELQETIGKISNIQALKSSNLFTIEAEKMMNKLKKQQTVCEKKLKRLEQMRLTQRKFRQNRKLKMKRLMEKHPDIAREYQLDLHVQSGQPRLEDRGQNKVIIEIASRGAAADPTRSSNLITPCITPDDLTERLKLRGFLLSRSATYLRLLSRRSHSTEGKRHVQTVPVKLISSSNDEHKKHEDQYFSTNTINHLKTLAGTFGSDAVFFLSQDDKARVPIGLPAARKQAPLLMHLEYKISIPDHDFVVALGHKLIPSVYAACVINEKQEVMRNLKLNYIKFVPFCPTLKGNGEGKKC</sequence>
<evidence type="ECO:0000313" key="3">
    <source>
        <dbReference type="Proteomes" id="UP000663836"/>
    </source>
</evidence>
<dbReference type="PANTHER" id="PTHR46954:SF1">
    <property type="entry name" value="C2H2-TYPE DOMAIN-CONTAINING PROTEIN"/>
    <property type="match status" value="1"/>
</dbReference>
<organism evidence="2 3">
    <name type="scientific">Rotaria sordida</name>
    <dbReference type="NCBI Taxonomy" id="392033"/>
    <lineage>
        <taxon>Eukaryota</taxon>
        <taxon>Metazoa</taxon>
        <taxon>Spiralia</taxon>
        <taxon>Gnathifera</taxon>
        <taxon>Rotifera</taxon>
        <taxon>Eurotatoria</taxon>
        <taxon>Bdelloidea</taxon>
        <taxon>Philodinida</taxon>
        <taxon>Philodinidae</taxon>
        <taxon>Rotaria</taxon>
    </lineage>
</organism>
<protein>
    <submittedName>
        <fullName evidence="2">Uncharacterized protein</fullName>
    </submittedName>
</protein>
<evidence type="ECO:0000256" key="1">
    <source>
        <dbReference type="SAM" id="MobiDB-lite"/>
    </source>
</evidence>
<feature type="region of interest" description="Disordered" evidence="1">
    <location>
        <begin position="85"/>
        <end position="147"/>
    </location>
</feature>
<reference evidence="2" key="1">
    <citation type="submission" date="2021-02" db="EMBL/GenBank/DDBJ databases">
        <authorList>
            <person name="Nowell W R."/>
        </authorList>
    </citation>
    <scope>NUCLEOTIDE SEQUENCE</scope>
</reference>
<dbReference type="EMBL" id="CAJOBD010015032">
    <property type="protein sequence ID" value="CAF4204805.1"/>
    <property type="molecule type" value="Genomic_DNA"/>
</dbReference>
<evidence type="ECO:0000313" key="2">
    <source>
        <dbReference type="EMBL" id="CAF4204805.1"/>
    </source>
</evidence>
<accession>A0A820BPZ2</accession>
<feature type="compositionally biased region" description="Low complexity" evidence="1">
    <location>
        <begin position="86"/>
        <end position="147"/>
    </location>
</feature>
<gene>
    <name evidence="2" type="ORF">JBS370_LOCUS36697</name>
</gene>
<dbReference type="AlphaFoldDB" id="A0A820BPZ2"/>
<name>A0A820BPZ2_9BILA</name>
<proteinExistence type="predicted"/>
<comment type="caution">
    <text evidence="2">The sequence shown here is derived from an EMBL/GenBank/DDBJ whole genome shotgun (WGS) entry which is preliminary data.</text>
</comment>